<feature type="domain" description="4Fe-4S ferredoxin-type" evidence="5">
    <location>
        <begin position="46"/>
        <end position="77"/>
    </location>
</feature>
<evidence type="ECO:0000256" key="4">
    <source>
        <dbReference type="ARBA" id="ARBA00023014"/>
    </source>
</evidence>
<dbReference type="Pfam" id="PF12800">
    <property type="entry name" value="Fer4_4"/>
    <property type="match status" value="1"/>
</dbReference>
<feature type="domain" description="4Fe-4S ferredoxin-type" evidence="5">
    <location>
        <begin position="114"/>
        <end position="134"/>
    </location>
</feature>
<evidence type="ECO:0000313" key="7">
    <source>
        <dbReference type="Proteomes" id="UP000242329"/>
    </source>
</evidence>
<keyword evidence="3" id="KW-0408">Iron</keyword>
<sequence>MPKVLKTQEMERCIGCYSCMQACAREVFKTFSLQYAAIRIKTRGGLQSKMTADICRACSNPPCSESCPFGALTPRRGGGVKFTPSKCNGCESCIQACPIGYIKLNPATGKIIMCLHCGICADYCPHEIIKLVEVKENA</sequence>
<evidence type="ECO:0000259" key="5">
    <source>
        <dbReference type="PROSITE" id="PS51379"/>
    </source>
</evidence>
<keyword evidence="2" id="KW-0479">Metal-binding</keyword>
<keyword evidence="7" id="KW-1185">Reference proteome</keyword>
<dbReference type="RefSeq" id="WP_073092743.1">
    <property type="nucleotide sequence ID" value="NZ_FQWY01000030.1"/>
</dbReference>
<dbReference type="InterPro" id="IPR050294">
    <property type="entry name" value="RnfB_subfamily"/>
</dbReference>
<dbReference type="CDD" id="cd16370">
    <property type="entry name" value="DMSOR_beta_like"/>
    <property type="match status" value="1"/>
</dbReference>
<reference evidence="7" key="1">
    <citation type="submission" date="2016-11" db="EMBL/GenBank/DDBJ databases">
        <authorList>
            <person name="Varghese N."/>
            <person name="Submissions S."/>
        </authorList>
    </citation>
    <scope>NUCLEOTIDE SEQUENCE [LARGE SCALE GENOMIC DNA]</scope>
    <source>
        <strain evidence="7">DSM 11003</strain>
    </source>
</reference>
<feature type="domain" description="4Fe-4S ferredoxin-type" evidence="5">
    <location>
        <begin position="3"/>
        <end position="33"/>
    </location>
</feature>
<dbReference type="SUPFAM" id="SSF54862">
    <property type="entry name" value="4Fe-4S ferredoxins"/>
    <property type="match status" value="1"/>
</dbReference>
<protein>
    <submittedName>
        <fullName evidence="6">Fe-S-cluster-containing dehydrogenase component</fullName>
    </submittedName>
</protein>
<dbReference type="AlphaFoldDB" id="A0A1M5Q6T3"/>
<organism evidence="6 7">
    <name type="scientific">Thermosyntropha lipolytica DSM 11003</name>
    <dbReference type="NCBI Taxonomy" id="1123382"/>
    <lineage>
        <taxon>Bacteria</taxon>
        <taxon>Bacillati</taxon>
        <taxon>Bacillota</taxon>
        <taxon>Clostridia</taxon>
        <taxon>Eubacteriales</taxon>
        <taxon>Syntrophomonadaceae</taxon>
        <taxon>Thermosyntropha</taxon>
    </lineage>
</organism>
<dbReference type="EMBL" id="FQWY01000030">
    <property type="protein sequence ID" value="SHH09469.1"/>
    <property type="molecule type" value="Genomic_DNA"/>
</dbReference>
<keyword evidence="4" id="KW-0411">Iron-sulfur</keyword>
<dbReference type="InterPro" id="IPR017900">
    <property type="entry name" value="4Fe4S_Fe_S_CS"/>
</dbReference>
<proteinExistence type="predicted"/>
<dbReference type="GO" id="GO:0051539">
    <property type="term" value="F:4 iron, 4 sulfur cluster binding"/>
    <property type="evidence" value="ECO:0007669"/>
    <property type="project" value="UniProtKB-KW"/>
</dbReference>
<dbReference type="Gene3D" id="3.30.70.20">
    <property type="match status" value="2"/>
</dbReference>
<evidence type="ECO:0000313" key="6">
    <source>
        <dbReference type="EMBL" id="SHH09469.1"/>
    </source>
</evidence>
<dbReference type="Pfam" id="PF13247">
    <property type="entry name" value="Fer4_11"/>
    <property type="match status" value="1"/>
</dbReference>
<evidence type="ECO:0000256" key="3">
    <source>
        <dbReference type="ARBA" id="ARBA00023004"/>
    </source>
</evidence>
<dbReference type="InterPro" id="IPR017896">
    <property type="entry name" value="4Fe4S_Fe-S-bd"/>
</dbReference>
<dbReference type="OrthoDB" id="9810688at2"/>
<evidence type="ECO:0000256" key="2">
    <source>
        <dbReference type="ARBA" id="ARBA00022723"/>
    </source>
</evidence>
<dbReference type="PANTHER" id="PTHR42859">
    <property type="entry name" value="OXIDOREDUCTASE"/>
    <property type="match status" value="1"/>
</dbReference>
<keyword evidence="1" id="KW-0004">4Fe-4S</keyword>
<dbReference type="PROSITE" id="PS00198">
    <property type="entry name" value="4FE4S_FER_1"/>
    <property type="match status" value="2"/>
</dbReference>
<dbReference type="Proteomes" id="UP000242329">
    <property type="component" value="Unassembled WGS sequence"/>
</dbReference>
<name>A0A1M5Q6T3_9FIRM</name>
<evidence type="ECO:0000256" key="1">
    <source>
        <dbReference type="ARBA" id="ARBA00022485"/>
    </source>
</evidence>
<accession>A0A1M5Q6T3</accession>
<dbReference type="PROSITE" id="PS51379">
    <property type="entry name" value="4FE4S_FER_2"/>
    <property type="match status" value="4"/>
</dbReference>
<gene>
    <name evidence="6" type="ORF">SAMN02745221_01668</name>
</gene>
<dbReference type="GO" id="GO:0046872">
    <property type="term" value="F:metal ion binding"/>
    <property type="evidence" value="ECO:0007669"/>
    <property type="project" value="UniProtKB-KW"/>
</dbReference>
<dbReference type="STRING" id="1123382.SAMN02745221_01668"/>
<dbReference type="PANTHER" id="PTHR42859:SF15">
    <property type="entry name" value="IRON-SULFUR CLUSTER BINDING PROTEIN"/>
    <property type="match status" value="1"/>
</dbReference>
<feature type="domain" description="4Fe-4S ferredoxin-type" evidence="5">
    <location>
        <begin position="78"/>
        <end position="107"/>
    </location>
</feature>